<dbReference type="RefSeq" id="WP_209467059.1">
    <property type="nucleotide sequence ID" value="NZ_JAGGLG010000020.1"/>
</dbReference>
<dbReference type="Gene3D" id="1.20.120.450">
    <property type="entry name" value="dinb family like domain"/>
    <property type="match status" value="1"/>
</dbReference>
<keyword evidence="2" id="KW-1185">Reference proteome</keyword>
<organism evidence="1 2">
    <name type="scientific">Symbiobacterium terraclitae</name>
    <dbReference type="NCBI Taxonomy" id="557451"/>
    <lineage>
        <taxon>Bacteria</taxon>
        <taxon>Bacillati</taxon>
        <taxon>Bacillota</taxon>
        <taxon>Clostridia</taxon>
        <taxon>Eubacteriales</taxon>
        <taxon>Symbiobacteriaceae</taxon>
        <taxon>Symbiobacterium</taxon>
    </lineage>
</organism>
<dbReference type="EMBL" id="JAGGLG010000020">
    <property type="protein sequence ID" value="MBP2018934.1"/>
    <property type="molecule type" value="Genomic_DNA"/>
</dbReference>
<dbReference type="Proteomes" id="UP001519289">
    <property type="component" value="Unassembled WGS sequence"/>
</dbReference>
<dbReference type="Pfam" id="PF04978">
    <property type="entry name" value="MST"/>
    <property type="match status" value="1"/>
</dbReference>
<dbReference type="SUPFAM" id="SSF109854">
    <property type="entry name" value="DinB/YfiT-like putative metalloenzymes"/>
    <property type="match status" value="1"/>
</dbReference>
<comment type="caution">
    <text evidence="1">The sequence shown here is derived from an EMBL/GenBank/DDBJ whole genome shotgun (WGS) entry which is preliminary data.</text>
</comment>
<reference evidence="1 2" key="1">
    <citation type="submission" date="2021-03" db="EMBL/GenBank/DDBJ databases">
        <title>Genomic Encyclopedia of Type Strains, Phase IV (KMG-IV): sequencing the most valuable type-strain genomes for metagenomic binning, comparative biology and taxonomic classification.</title>
        <authorList>
            <person name="Goeker M."/>
        </authorList>
    </citation>
    <scope>NUCLEOTIDE SEQUENCE [LARGE SCALE GENOMIC DNA]</scope>
    <source>
        <strain evidence="1 2">DSM 27138</strain>
    </source>
</reference>
<evidence type="ECO:0000313" key="2">
    <source>
        <dbReference type="Proteomes" id="UP001519289"/>
    </source>
</evidence>
<dbReference type="InterPro" id="IPR034660">
    <property type="entry name" value="DinB/YfiT-like"/>
</dbReference>
<gene>
    <name evidence="1" type="ORF">J2Z79_002350</name>
</gene>
<proteinExistence type="predicted"/>
<sequence length="169" mass="19019">MRDVLSRGTAPSLAVPLGLVEDAFRRLEKRLEGMTEEEYHFTGPDDANSTAMLLRHLILVDLTYLHIMMGDLGKLQEIQAKYGPFQDESGRIPGVAGASGSALLEEYRGVIEMVRQYVSGLTDEAAAREVKVPWWPEPATVRYMLWHMASHSSHHQGQIARLRAAYKQR</sequence>
<evidence type="ECO:0000313" key="1">
    <source>
        <dbReference type="EMBL" id="MBP2018934.1"/>
    </source>
</evidence>
<accession>A0ABS4JWU0</accession>
<dbReference type="InterPro" id="IPR007061">
    <property type="entry name" value="MST-like"/>
</dbReference>
<name>A0ABS4JWU0_9FIRM</name>
<protein>
    <submittedName>
        <fullName evidence="1">Damage-inducible protein DinB</fullName>
    </submittedName>
</protein>